<dbReference type="Pfam" id="PF12146">
    <property type="entry name" value="Hydrolase_4"/>
    <property type="match status" value="1"/>
</dbReference>
<dbReference type="EMBL" id="CACRSM010000002">
    <property type="protein sequence ID" value="VYS86915.1"/>
    <property type="molecule type" value="Genomic_DNA"/>
</dbReference>
<evidence type="ECO:0000259" key="1">
    <source>
        <dbReference type="Pfam" id="PF12146"/>
    </source>
</evidence>
<evidence type="ECO:0000313" key="2">
    <source>
        <dbReference type="EMBL" id="VYS86915.1"/>
    </source>
</evidence>
<dbReference type="Gene3D" id="3.40.50.1820">
    <property type="entry name" value="alpha/beta hydrolase"/>
    <property type="match status" value="1"/>
</dbReference>
<reference evidence="2" key="1">
    <citation type="submission" date="2019-11" db="EMBL/GenBank/DDBJ databases">
        <authorList>
            <person name="Feng L."/>
        </authorList>
    </citation>
    <scope>NUCLEOTIDE SEQUENCE</scope>
    <source>
        <strain evidence="2">AodontolyticusLFYP35</strain>
    </source>
</reference>
<dbReference type="InterPro" id="IPR029058">
    <property type="entry name" value="AB_hydrolase_fold"/>
</dbReference>
<dbReference type="AlphaFoldDB" id="A0A6N2S4W9"/>
<dbReference type="InterPro" id="IPR022742">
    <property type="entry name" value="Hydrolase_4"/>
</dbReference>
<protein>
    <submittedName>
        <fullName evidence="2">Alpha/beta hydrolase family protein</fullName>
    </submittedName>
</protein>
<organism evidence="2">
    <name type="scientific">Schaalia odontolytica</name>
    <dbReference type="NCBI Taxonomy" id="1660"/>
    <lineage>
        <taxon>Bacteria</taxon>
        <taxon>Bacillati</taxon>
        <taxon>Actinomycetota</taxon>
        <taxon>Actinomycetes</taxon>
        <taxon>Actinomycetales</taxon>
        <taxon>Actinomycetaceae</taxon>
        <taxon>Schaalia</taxon>
    </lineage>
</organism>
<keyword evidence="2" id="KW-0378">Hydrolase</keyword>
<accession>A0A6N2S4W9</accession>
<sequence length="254" mass="27878">MNTPRGITLSGTFVQPVDSRNAAVLFSHSFLADEHSGGHYDELARAYRKAGYATLQFDYSGHGRSDDEVITRESQIEDLQAASGWLADQGFTHQIIHGHSFGSVTALAAHLIHATALFLSAPVLGPLSYDWSAIFSNSQLDELEHTGQTRIPDDSDGPREFFTISKQTLADLSMVDSSIIDPKGAPAFVLHDADDIDLGLVDLTRDAFHRLPDGSRVEMVHDTRFGAGEHPEILLEAALEWAHLWAEPSGEFRQ</sequence>
<gene>
    <name evidence="2" type="ORF">AOLFYP35_00629</name>
</gene>
<dbReference type="GO" id="GO:0016787">
    <property type="term" value="F:hydrolase activity"/>
    <property type="evidence" value="ECO:0007669"/>
    <property type="project" value="UniProtKB-KW"/>
</dbReference>
<dbReference type="SUPFAM" id="SSF53474">
    <property type="entry name" value="alpha/beta-Hydrolases"/>
    <property type="match status" value="1"/>
</dbReference>
<proteinExistence type="predicted"/>
<name>A0A6N2S4W9_9ACTO</name>
<feature type="domain" description="Serine aminopeptidase S33" evidence="1">
    <location>
        <begin position="21"/>
        <end position="127"/>
    </location>
</feature>